<dbReference type="EMBL" id="JAZDWU010000004">
    <property type="protein sequence ID" value="KAL0005359.1"/>
    <property type="molecule type" value="Genomic_DNA"/>
</dbReference>
<dbReference type="Proteomes" id="UP001459277">
    <property type="component" value="Unassembled WGS sequence"/>
</dbReference>
<keyword evidence="5" id="KW-0812">Transmembrane</keyword>
<dbReference type="InterPro" id="IPR010666">
    <property type="entry name" value="Znf_GRF"/>
</dbReference>
<dbReference type="PANTHER" id="PTHR33248">
    <property type="entry name" value="ZINC ION-BINDING PROTEIN"/>
    <property type="match status" value="1"/>
</dbReference>
<evidence type="ECO:0000313" key="8">
    <source>
        <dbReference type="Proteomes" id="UP001459277"/>
    </source>
</evidence>
<feature type="domain" description="GRF-type" evidence="6">
    <location>
        <begin position="25"/>
        <end position="69"/>
    </location>
</feature>
<name>A0AAW2D5J9_9ROSI</name>
<feature type="transmembrane region" description="Helical" evidence="5">
    <location>
        <begin position="101"/>
        <end position="124"/>
    </location>
</feature>
<evidence type="ECO:0000256" key="2">
    <source>
        <dbReference type="ARBA" id="ARBA00022771"/>
    </source>
</evidence>
<dbReference type="GO" id="GO:0008270">
    <property type="term" value="F:zinc ion binding"/>
    <property type="evidence" value="ECO:0007669"/>
    <property type="project" value="UniProtKB-KW"/>
</dbReference>
<proteinExistence type="predicted"/>
<keyword evidence="5" id="KW-1133">Transmembrane helix</keyword>
<evidence type="ECO:0000259" key="6">
    <source>
        <dbReference type="PROSITE" id="PS51999"/>
    </source>
</evidence>
<reference evidence="7 8" key="1">
    <citation type="submission" date="2024-01" db="EMBL/GenBank/DDBJ databases">
        <title>A telomere-to-telomere, gap-free genome of sweet tea (Lithocarpus litseifolius).</title>
        <authorList>
            <person name="Zhou J."/>
        </authorList>
    </citation>
    <scope>NUCLEOTIDE SEQUENCE [LARGE SCALE GENOMIC DNA]</scope>
    <source>
        <strain evidence="7">Zhou-2022a</strain>
        <tissue evidence="7">Leaf</tissue>
    </source>
</reference>
<evidence type="ECO:0000256" key="3">
    <source>
        <dbReference type="ARBA" id="ARBA00022833"/>
    </source>
</evidence>
<accession>A0AAW2D5J9</accession>
<keyword evidence="1" id="KW-0479">Metal-binding</keyword>
<keyword evidence="5" id="KW-0472">Membrane</keyword>
<keyword evidence="8" id="KW-1185">Reference proteome</keyword>
<evidence type="ECO:0000256" key="1">
    <source>
        <dbReference type="ARBA" id="ARBA00022723"/>
    </source>
</evidence>
<dbReference type="AlphaFoldDB" id="A0AAW2D5J9"/>
<keyword evidence="3" id="KW-0862">Zinc</keyword>
<protein>
    <recommendedName>
        <fullName evidence="6">GRF-type domain-containing protein</fullName>
    </recommendedName>
</protein>
<evidence type="ECO:0000313" key="7">
    <source>
        <dbReference type="EMBL" id="KAL0005359.1"/>
    </source>
</evidence>
<evidence type="ECO:0000256" key="4">
    <source>
        <dbReference type="PROSITE-ProRule" id="PRU01343"/>
    </source>
</evidence>
<organism evidence="7 8">
    <name type="scientific">Lithocarpus litseifolius</name>
    <dbReference type="NCBI Taxonomy" id="425828"/>
    <lineage>
        <taxon>Eukaryota</taxon>
        <taxon>Viridiplantae</taxon>
        <taxon>Streptophyta</taxon>
        <taxon>Embryophyta</taxon>
        <taxon>Tracheophyta</taxon>
        <taxon>Spermatophyta</taxon>
        <taxon>Magnoliopsida</taxon>
        <taxon>eudicotyledons</taxon>
        <taxon>Gunneridae</taxon>
        <taxon>Pentapetalae</taxon>
        <taxon>rosids</taxon>
        <taxon>fabids</taxon>
        <taxon>Fagales</taxon>
        <taxon>Fagaceae</taxon>
        <taxon>Lithocarpus</taxon>
    </lineage>
</organism>
<evidence type="ECO:0000256" key="5">
    <source>
        <dbReference type="SAM" id="Phobius"/>
    </source>
</evidence>
<dbReference type="PROSITE" id="PS51999">
    <property type="entry name" value="ZF_GRF"/>
    <property type="match status" value="1"/>
</dbReference>
<comment type="caution">
    <text evidence="7">The sequence shown here is derived from an EMBL/GenBank/DDBJ whole genome shotgun (WGS) entry which is preliminary data.</text>
</comment>
<sequence length="125" mass="14105">MEASSSSSASSSLSTNLRRRAPRMCYCPSPAKPVLVVSWTENNPGRRFYGCPNYWVGRKCRFFQWVDDEICARGKVLIPEQRQTILRLEAKISTCKKREKCLTLSLILALVMCGICLCVILALVD</sequence>
<dbReference type="Pfam" id="PF06839">
    <property type="entry name" value="Zn_ribbon_GRF"/>
    <property type="match status" value="1"/>
</dbReference>
<gene>
    <name evidence="7" type="ORF">SO802_012920</name>
</gene>
<keyword evidence="2 4" id="KW-0863">Zinc-finger</keyword>